<dbReference type="AlphaFoldDB" id="A0A2S6ISX7"/>
<accession>A0A2S6ISX7</accession>
<evidence type="ECO:0000256" key="1">
    <source>
        <dbReference type="SAM" id="MobiDB-lite"/>
    </source>
</evidence>
<feature type="domain" description="DUF1989" evidence="2">
    <location>
        <begin position="147"/>
        <end position="199"/>
    </location>
</feature>
<dbReference type="RefSeq" id="WP_104432108.1">
    <property type="nucleotide sequence ID" value="NZ_PTJD01000004.1"/>
</dbReference>
<keyword evidence="4" id="KW-1185">Reference proteome</keyword>
<feature type="region of interest" description="Disordered" evidence="1">
    <location>
        <begin position="1"/>
        <end position="42"/>
    </location>
</feature>
<feature type="domain" description="DUF1989" evidence="2">
    <location>
        <begin position="56"/>
        <end position="145"/>
    </location>
</feature>
<proteinExistence type="predicted"/>
<comment type="caution">
    <text evidence="3">The sequence shown here is derived from an EMBL/GenBank/DDBJ whole genome shotgun (WGS) entry which is preliminary data.</text>
</comment>
<feature type="compositionally biased region" description="Low complexity" evidence="1">
    <location>
        <begin position="1"/>
        <end position="24"/>
    </location>
</feature>
<dbReference type="OrthoDB" id="9772660at2"/>
<dbReference type="Pfam" id="PF09347">
    <property type="entry name" value="DUF1989"/>
    <property type="match status" value="2"/>
</dbReference>
<evidence type="ECO:0000259" key="2">
    <source>
        <dbReference type="Pfam" id="PF09347"/>
    </source>
</evidence>
<evidence type="ECO:0000313" key="4">
    <source>
        <dbReference type="Proteomes" id="UP000239485"/>
    </source>
</evidence>
<reference evidence="3 4" key="1">
    <citation type="submission" date="2018-02" db="EMBL/GenBank/DDBJ databases">
        <title>Genomic Encyclopedia of Archaeal and Bacterial Type Strains, Phase II (KMG-II): from individual species to whole genera.</title>
        <authorList>
            <person name="Goeker M."/>
        </authorList>
    </citation>
    <scope>NUCLEOTIDE SEQUENCE [LARGE SCALE GENOMIC DNA]</scope>
    <source>
        <strain evidence="3 4">DSM 22857</strain>
    </source>
</reference>
<sequence>MSSSTATTAAARAHARAQEGATAASRPFVPPGTWPHPRTGSAADVPPDRLVWAEALGAGAATSAVLARGTRVQLTDVDGGACAHVVLLRADAPWERLNVADTVKVLWQAYLGAGHVLLSDQGRALATVVEDTSGHHDVLCGASAGRLFTTAAAKHGLGERDVPPSATFFQGVRVADDGSLSAPVNAGPGRSVALRLELPAIVLLANSPHPLADPATATTGTLHVLAWPGGATRPGDPQWTSSPEARRAYENTRTDCLARGTA</sequence>
<dbReference type="PANTHER" id="PTHR31527:SF0">
    <property type="entry name" value="RE64534P"/>
    <property type="match status" value="1"/>
</dbReference>
<protein>
    <recommendedName>
        <fullName evidence="2">DUF1989 domain-containing protein</fullName>
    </recommendedName>
</protein>
<dbReference type="EMBL" id="PTJD01000004">
    <property type="protein sequence ID" value="PPK97271.1"/>
    <property type="molecule type" value="Genomic_DNA"/>
</dbReference>
<dbReference type="PANTHER" id="PTHR31527">
    <property type="entry name" value="RE64534P"/>
    <property type="match status" value="1"/>
</dbReference>
<dbReference type="Proteomes" id="UP000239485">
    <property type="component" value="Unassembled WGS sequence"/>
</dbReference>
<gene>
    <name evidence="3" type="ORF">CLV92_10489</name>
</gene>
<organism evidence="3 4">
    <name type="scientific">Kineococcus xinjiangensis</name>
    <dbReference type="NCBI Taxonomy" id="512762"/>
    <lineage>
        <taxon>Bacteria</taxon>
        <taxon>Bacillati</taxon>
        <taxon>Actinomycetota</taxon>
        <taxon>Actinomycetes</taxon>
        <taxon>Kineosporiales</taxon>
        <taxon>Kineosporiaceae</taxon>
        <taxon>Kineococcus</taxon>
    </lineage>
</organism>
<name>A0A2S6ISX7_9ACTN</name>
<evidence type="ECO:0000313" key="3">
    <source>
        <dbReference type="EMBL" id="PPK97271.1"/>
    </source>
</evidence>
<dbReference type="InterPro" id="IPR018959">
    <property type="entry name" value="DUF1989"/>
</dbReference>